<comment type="caution">
    <text evidence="2">The sequence shown here is derived from an EMBL/GenBank/DDBJ whole genome shotgun (WGS) entry which is preliminary data.</text>
</comment>
<dbReference type="Proteomes" id="UP001596044">
    <property type="component" value="Unassembled WGS sequence"/>
</dbReference>
<dbReference type="InterPro" id="IPR015797">
    <property type="entry name" value="NUDIX_hydrolase-like_dom_sf"/>
</dbReference>
<name>A0ABW0K2S6_9BACL</name>
<organism evidence="2 3">
    <name type="scientific">Paenibacillus aestuarii</name>
    <dbReference type="NCBI Taxonomy" id="516965"/>
    <lineage>
        <taxon>Bacteria</taxon>
        <taxon>Bacillati</taxon>
        <taxon>Bacillota</taxon>
        <taxon>Bacilli</taxon>
        <taxon>Bacillales</taxon>
        <taxon>Paenibacillaceae</taxon>
        <taxon>Paenibacillus</taxon>
    </lineage>
</organism>
<protein>
    <submittedName>
        <fullName evidence="2">NUDIX domain-containing protein</fullName>
    </submittedName>
</protein>
<dbReference type="Pfam" id="PF00293">
    <property type="entry name" value="NUDIX"/>
    <property type="match status" value="1"/>
</dbReference>
<dbReference type="RefSeq" id="WP_270884294.1">
    <property type="nucleotide sequence ID" value="NZ_JAQFVF010000065.1"/>
</dbReference>
<reference evidence="3" key="1">
    <citation type="journal article" date="2019" name="Int. J. Syst. Evol. Microbiol.">
        <title>The Global Catalogue of Microorganisms (GCM) 10K type strain sequencing project: providing services to taxonomists for standard genome sequencing and annotation.</title>
        <authorList>
            <consortium name="The Broad Institute Genomics Platform"/>
            <consortium name="The Broad Institute Genome Sequencing Center for Infectious Disease"/>
            <person name="Wu L."/>
            <person name="Ma J."/>
        </authorList>
    </citation>
    <scope>NUCLEOTIDE SEQUENCE [LARGE SCALE GENOMIC DNA]</scope>
    <source>
        <strain evidence="3">KACC 11904</strain>
    </source>
</reference>
<evidence type="ECO:0000259" key="1">
    <source>
        <dbReference type="Pfam" id="PF00293"/>
    </source>
</evidence>
<proteinExistence type="predicted"/>
<feature type="domain" description="Nudix hydrolase" evidence="1">
    <location>
        <begin position="11"/>
        <end position="63"/>
    </location>
</feature>
<sequence length="69" mass="7818">MKRPMLRAKGIIARKDGIAVLVQCDREETFYRFSGRSIEYGETAAEAIKRELHEEFGLQSEIGTLACLN</sequence>
<evidence type="ECO:0000313" key="2">
    <source>
        <dbReference type="EMBL" id="MFC5447509.1"/>
    </source>
</evidence>
<gene>
    <name evidence="2" type="ORF">ACFPOG_04520</name>
</gene>
<accession>A0ABW0K2S6</accession>
<keyword evidence="3" id="KW-1185">Reference proteome</keyword>
<dbReference type="Gene3D" id="3.90.79.10">
    <property type="entry name" value="Nucleoside Triphosphate Pyrophosphohydrolase"/>
    <property type="match status" value="1"/>
</dbReference>
<dbReference type="InterPro" id="IPR000086">
    <property type="entry name" value="NUDIX_hydrolase_dom"/>
</dbReference>
<dbReference type="SUPFAM" id="SSF55811">
    <property type="entry name" value="Nudix"/>
    <property type="match status" value="1"/>
</dbReference>
<evidence type="ECO:0000313" key="3">
    <source>
        <dbReference type="Proteomes" id="UP001596044"/>
    </source>
</evidence>
<dbReference type="EMBL" id="JBHSMJ010000007">
    <property type="protein sequence ID" value="MFC5447509.1"/>
    <property type="molecule type" value="Genomic_DNA"/>
</dbReference>